<sequence>MEELIPTRQALLFENGVRNMLGDQKIRYCTALGDELWVVLEQVAIAALDQARHDLAIECIQQLHQQFPKKQMRLIGFRKRRTCATHIAKGDRQSAIQKEDFTDSILFVNTFKPSQCLLFTQKMAEILLRLVTAIFFWIIQLVHYLIYYRCFQWKEEILQAAVIFDLLVLDLRGREHQGKKRNPVRQKGFSGLSNRPSDSYMSPTFSSQRRNIMQCGGIKKWFYYYLDLFGISGGNMILIDRNWIIFVKKILDLENRRTNGVF</sequence>
<evidence type="ECO:0000313" key="5">
    <source>
        <dbReference type="EMBL" id="KAF7634010.1"/>
    </source>
</evidence>
<feature type="compositionally biased region" description="Polar residues" evidence="3">
    <location>
        <begin position="191"/>
        <end position="203"/>
    </location>
</feature>
<comment type="function">
    <text evidence="2">Part of the endoplasmic reticulum membrane protein complex (EMC) that enables the energy-independent insertion into endoplasmic reticulum membranes of newly synthesized membrane proteins.</text>
</comment>
<dbReference type="PANTHER" id="PTHR12760">
    <property type="entry name" value="TETRATRICOPEPTIDE REPEAT PROTEIN"/>
    <property type="match status" value="1"/>
</dbReference>
<comment type="subunit">
    <text evidence="2">Component of the ER membrane protein complex (EMC).</text>
</comment>
<keyword evidence="6" id="KW-1185">Reference proteome</keyword>
<evidence type="ECO:0000256" key="1">
    <source>
        <dbReference type="ARBA" id="ARBA00022803"/>
    </source>
</evidence>
<dbReference type="InterPro" id="IPR039856">
    <property type="entry name" value="EMC2-like"/>
</dbReference>
<reference evidence="5" key="1">
    <citation type="journal article" date="2020" name="Ecol. Evol.">
        <title>Genome structure and content of the rice root-knot nematode (Meloidogyne graminicola).</title>
        <authorList>
            <person name="Phan N.T."/>
            <person name="Danchin E.G.J."/>
            <person name="Klopp C."/>
            <person name="Perfus-Barbeoch L."/>
            <person name="Kozlowski D.K."/>
            <person name="Koutsovoulos G.D."/>
            <person name="Lopez-Roques C."/>
            <person name="Bouchez O."/>
            <person name="Zahm M."/>
            <person name="Besnard G."/>
            <person name="Bellafiore S."/>
        </authorList>
    </citation>
    <scope>NUCLEOTIDE SEQUENCE</scope>
    <source>
        <strain evidence="5">VN-18</strain>
    </source>
</reference>
<keyword evidence="2" id="KW-0256">Endoplasmic reticulum</keyword>
<protein>
    <recommendedName>
        <fullName evidence="2">ER membrane protein complex subunit 2</fullName>
    </recommendedName>
</protein>
<organism evidence="5 6">
    <name type="scientific">Meloidogyne graminicola</name>
    <dbReference type="NCBI Taxonomy" id="189291"/>
    <lineage>
        <taxon>Eukaryota</taxon>
        <taxon>Metazoa</taxon>
        <taxon>Ecdysozoa</taxon>
        <taxon>Nematoda</taxon>
        <taxon>Chromadorea</taxon>
        <taxon>Rhabditida</taxon>
        <taxon>Tylenchina</taxon>
        <taxon>Tylenchomorpha</taxon>
        <taxon>Tylenchoidea</taxon>
        <taxon>Meloidogynidae</taxon>
        <taxon>Meloidogyninae</taxon>
        <taxon>Meloidogyne</taxon>
    </lineage>
</organism>
<evidence type="ECO:0000256" key="2">
    <source>
        <dbReference type="RuleBase" id="RU367091"/>
    </source>
</evidence>
<keyword evidence="4" id="KW-1133">Transmembrane helix</keyword>
<feature type="transmembrane region" description="Helical" evidence="4">
    <location>
        <begin position="126"/>
        <end position="145"/>
    </location>
</feature>
<dbReference type="GO" id="GO:0072546">
    <property type="term" value="C:EMC complex"/>
    <property type="evidence" value="ECO:0007669"/>
    <property type="project" value="UniProtKB-UniRule"/>
</dbReference>
<evidence type="ECO:0000256" key="3">
    <source>
        <dbReference type="SAM" id="MobiDB-lite"/>
    </source>
</evidence>
<dbReference type="AlphaFoldDB" id="A0A8S9ZL37"/>
<keyword evidence="2 4" id="KW-0472">Membrane</keyword>
<evidence type="ECO:0000313" key="6">
    <source>
        <dbReference type="Proteomes" id="UP000605970"/>
    </source>
</evidence>
<accession>A0A8S9ZL37</accession>
<comment type="caution">
    <text evidence="5">The sequence shown here is derived from an EMBL/GenBank/DDBJ whole genome shotgun (WGS) entry which is preliminary data.</text>
</comment>
<comment type="similarity">
    <text evidence="2">Belongs to the EMC2 family.</text>
</comment>
<dbReference type="EMBL" id="JABEBT010000065">
    <property type="protein sequence ID" value="KAF7634010.1"/>
    <property type="molecule type" value="Genomic_DNA"/>
</dbReference>
<proteinExistence type="inferred from homology"/>
<dbReference type="OrthoDB" id="124397at2759"/>
<comment type="subcellular location">
    <subcellularLocation>
        <location evidence="2">Endoplasmic reticulum membrane</location>
        <topology evidence="2">Peripheral membrane protein</topology>
        <orientation evidence="2">Cytoplasmic side</orientation>
    </subcellularLocation>
</comment>
<name>A0A8S9ZL37_9BILA</name>
<evidence type="ECO:0000256" key="4">
    <source>
        <dbReference type="SAM" id="Phobius"/>
    </source>
</evidence>
<dbReference type="Proteomes" id="UP000605970">
    <property type="component" value="Unassembled WGS sequence"/>
</dbReference>
<gene>
    <name evidence="5" type="ORF">Mgra_00006536</name>
</gene>
<keyword evidence="4" id="KW-0812">Transmembrane</keyword>
<keyword evidence="1" id="KW-0802">TPR repeat</keyword>
<feature type="region of interest" description="Disordered" evidence="3">
    <location>
        <begin position="179"/>
        <end position="203"/>
    </location>
</feature>